<evidence type="ECO:0000313" key="15">
    <source>
        <dbReference type="EMBL" id="TPD60212.1"/>
    </source>
</evidence>
<dbReference type="RefSeq" id="WP_139940622.1">
    <property type="nucleotide sequence ID" value="NZ_JBHSYP010000027.1"/>
</dbReference>
<dbReference type="Gene3D" id="2.40.170.20">
    <property type="entry name" value="TonB-dependent receptor, beta-barrel domain"/>
    <property type="match status" value="1"/>
</dbReference>
<keyword evidence="4" id="KW-0410">Iron transport</keyword>
<organism evidence="15 16">
    <name type="scientific">Emcibacter nanhaiensis</name>
    <dbReference type="NCBI Taxonomy" id="1505037"/>
    <lineage>
        <taxon>Bacteria</taxon>
        <taxon>Pseudomonadati</taxon>
        <taxon>Pseudomonadota</taxon>
        <taxon>Alphaproteobacteria</taxon>
        <taxon>Emcibacterales</taxon>
        <taxon>Emcibacteraceae</taxon>
        <taxon>Emcibacter</taxon>
    </lineage>
</organism>
<dbReference type="OrthoDB" id="7192131at2"/>
<comment type="caution">
    <text evidence="15">The sequence shown here is derived from an EMBL/GenBank/DDBJ whole genome shotgun (WGS) entry which is preliminary data.</text>
</comment>
<reference evidence="16" key="1">
    <citation type="submission" date="2019-06" db="EMBL/GenBank/DDBJ databases">
        <title>The complete genome of Emcibacter congregatus ZYLT.</title>
        <authorList>
            <person name="Zhao Z."/>
        </authorList>
    </citation>
    <scope>NUCLEOTIDE SEQUENCE [LARGE SCALE GENOMIC DNA]</scope>
    <source>
        <strain evidence="16">MCCC 1A06723</strain>
    </source>
</reference>
<evidence type="ECO:0000256" key="8">
    <source>
        <dbReference type="ARBA" id="ARBA00023077"/>
    </source>
</evidence>
<evidence type="ECO:0000256" key="6">
    <source>
        <dbReference type="ARBA" id="ARBA00023004"/>
    </source>
</evidence>
<name>A0A501PJK9_9PROT</name>
<dbReference type="InterPro" id="IPR000531">
    <property type="entry name" value="Beta-barrel_TonB"/>
</dbReference>
<keyword evidence="16" id="KW-1185">Reference proteome</keyword>
<dbReference type="GO" id="GO:0006826">
    <property type="term" value="P:iron ion transport"/>
    <property type="evidence" value="ECO:0007669"/>
    <property type="project" value="UniProtKB-KW"/>
</dbReference>
<evidence type="ECO:0000313" key="16">
    <source>
        <dbReference type="Proteomes" id="UP000319148"/>
    </source>
</evidence>
<sequence>MEPTRKLKSALLGGVVLSSLSVISQGYAAKAEPEGNETLTMEEILITAQRRTTNLQTTASAISALSGEGLENRSITDVEGLGQFNPSMDVALYQGEAQVYIRGIGYSGIIGGTDSSTALHVDGVYMSRSSAAVPGFFDLDRVEVVRGPQGTLYGRNATSGSVNLIPKKPTDEFALEGSFTVGNYDHYKAFGAISGPLAGDKLLARLAVQKENHAGYTTFIRPVDDPLGLGAVTGEGESKDDFVTRLTIEARPSDDLTITLTGDYYKADDTQSVWLYLDRGTATNPFFRDYVTAQGGTLPKVKSRTLGSDIEHFNKPEIWGLSAHVDYSIGDYTVNSITAYKETHPLNRNDLDTSAAFGVDQLREEDHRQFSQEIQLSSPSDGDLSWILGLYYFTEDNDVRNEYFLPFIDEQFGLPSDPGCCLLKLNGTAETEAFAIFGEATYSLSDRLDLVLGGRYSTEKRGGQNAVVFESFIPGLLDNVADLEDETFNSFTPKVGLNFTVNDEVFLYGTISKGFKSGGFNIGSYQNTPFEPEEIWAYEAGIKADLFDQRLRMNAAFFYYDYTDLQIQDVENNNTIVRNAANAEIKGVELEGVWLVSEAFQIDFGFAWLDAQFKDAMLIDPKNPGAGIQNLDGYRLPRAPEFKIILGAEYRIELAGGDSITLRGDWAWKDKVYFSAFNVDALKQDAYHWLKARATYETADGQWKVSTYIDNIADVAVATNGTFNGDIIDSTATGNLAPPRTYGLEVKFIY</sequence>
<dbReference type="Proteomes" id="UP000319148">
    <property type="component" value="Unassembled WGS sequence"/>
</dbReference>
<keyword evidence="3 11" id="KW-1134">Transmembrane beta strand</keyword>
<evidence type="ECO:0000259" key="14">
    <source>
        <dbReference type="Pfam" id="PF07715"/>
    </source>
</evidence>
<protein>
    <submittedName>
        <fullName evidence="15">TonB-dependent receptor</fullName>
    </submittedName>
</protein>
<feature type="domain" description="TonB-dependent receptor plug" evidence="14">
    <location>
        <begin position="55"/>
        <end position="160"/>
    </location>
</feature>
<keyword evidence="15" id="KW-0675">Receptor</keyword>
<dbReference type="Pfam" id="PF07715">
    <property type="entry name" value="Plug"/>
    <property type="match status" value="1"/>
</dbReference>
<evidence type="ECO:0000256" key="7">
    <source>
        <dbReference type="ARBA" id="ARBA00023065"/>
    </source>
</evidence>
<dbReference type="Pfam" id="PF00593">
    <property type="entry name" value="TonB_dep_Rec_b-barrel"/>
    <property type="match status" value="1"/>
</dbReference>
<evidence type="ECO:0000256" key="5">
    <source>
        <dbReference type="ARBA" id="ARBA00022692"/>
    </source>
</evidence>
<dbReference type="InterPro" id="IPR012910">
    <property type="entry name" value="Plug_dom"/>
</dbReference>
<keyword evidence="8 12" id="KW-0798">TonB box</keyword>
<keyword evidence="10 11" id="KW-0998">Cell outer membrane</keyword>
<dbReference type="PANTHER" id="PTHR32552">
    <property type="entry name" value="FERRICHROME IRON RECEPTOR-RELATED"/>
    <property type="match status" value="1"/>
</dbReference>
<feature type="domain" description="TonB-dependent receptor-like beta-barrel" evidence="13">
    <location>
        <begin position="253"/>
        <end position="712"/>
    </location>
</feature>
<evidence type="ECO:0000256" key="11">
    <source>
        <dbReference type="PROSITE-ProRule" id="PRU01360"/>
    </source>
</evidence>
<accession>A0A501PJK9</accession>
<proteinExistence type="inferred from homology"/>
<comment type="similarity">
    <text evidence="11 12">Belongs to the TonB-dependent receptor family.</text>
</comment>
<dbReference type="InterPro" id="IPR039426">
    <property type="entry name" value="TonB-dep_rcpt-like"/>
</dbReference>
<keyword evidence="7" id="KW-0406">Ion transport</keyword>
<keyword evidence="6" id="KW-0408">Iron</keyword>
<evidence type="ECO:0000256" key="3">
    <source>
        <dbReference type="ARBA" id="ARBA00022452"/>
    </source>
</evidence>
<gene>
    <name evidence="15" type="ORF">FIV46_09165</name>
</gene>
<keyword evidence="5 11" id="KW-0812">Transmembrane</keyword>
<dbReference type="PANTHER" id="PTHR32552:SF81">
    <property type="entry name" value="TONB-DEPENDENT OUTER MEMBRANE RECEPTOR"/>
    <property type="match status" value="1"/>
</dbReference>
<dbReference type="CDD" id="cd01347">
    <property type="entry name" value="ligand_gated_channel"/>
    <property type="match status" value="1"/>
</dbReference>
<comment type="subcellular location">
    <subcellularLocation>
        <location evidence="1 11">Cell outer membrane</location>
        <topology evidence="1 11">Multi-pass membrane protein</topology>
    </subcellularLocation>
</comment>
<evidence type="ECO:0000256" key="12">
    <source>
        <dbReference type="RuleBase" id="RU003357"/>
    </source>
</evidence>
<keyword evidence="9 11" id="KW-0472">Membrane</keyword>
<dbReference type="SUPFAM" id="SSF56935">
    <property type="entry name" value="Porins"/>
    <property type="match status" value="1"/>
</dbReference>
<dbReference type="PROSITE" id="PS52016">
    <property type="entry name" value="TONB_DEPENDENT_REC_3"/>
    <property type="match status" value="1"/>
</dbReference>
<dbReference type="AlphaFoldDB" id="A0A501PJK9"/>
<evidence type="ECO:0000256" key="1">
    <source>
        <dbReference type="ARBA" id="ARBA00004571"/>
    </source>
</evidence>
<evidence type="ECO:0000256" key="4">
    <source>
        <dbReference type="ARBA" id="ARBA00022496"/>
    </source>
</evidence>
<evidence type="ECO:0000259" key="13">
    <source>
        <dbReference type="Pfam" id="PF00593"/>
    </source>
</evidence>
<evidence type="ECO:0000256" key="10">
    <source>
        <dbReference type="ARBA" id="ARBA00023237"/>
    </source>
</evidence>
<dbReference type="GO" id="GO:0009279">
    <property type="term" value="C:cell outer membrane"/>
    <property type="evidence" value="ECO:0007669"/>
    <property type="project" value="UniProtKB-SubCell"/>
</dbReference>
<dbReference type="InterPro" id="IPR036942">
    <property type="entry name" value="Beta-barrel_TonB_sf"/>
</dbReference>
<dbReference type="EMBL" id="VFIY01000008">
    <property type="protein sequence ID" value="TPD60212.1"/>
    <property type="molecule type" value="Genomic_DNA"/>
</dbReference>
<evidence type="ECO:0000256" key="9">
    <source>
        <dbReference type="ARBA" id="ARBA00023136"/>
    </source>
</evidence>
<evidence type="ECO:0000256" key="2">
    <source>
        <dbReference type="ARBA" id="ARBA00022448"/>
    </source>
</evidence>
<keyword evidence="2 11" id="KW-0813">Transport</keyword>